<proteinExistence type="predicted"/>
<evidence type="ECO:0000313" key="3">
    <source>
        <dbReference type="WBParaSite" id="TMUE_1000003201.1"/>
    </source>
</evidence>
<feature type="compositionally biased region" description="Polar residues" evidence="1">
    <location>
        <begin position="45"/>
        <end position="54"/>
    </location>
</feature>
<accession>A0A5S6Q7B8</accession>
<organism evidence="2 3">
    <name type="scientific">Trichuris muris</name>
    <name type="common">Mouse whipworm</name>
    <dbReference type="NCBI Taxonomy" id="70415"/>
    <lineage>
        <taxon>Eukaryota</taxon>
        <taxon>Metazoa</taxon>
        <taxon>Ecdysozoa</taxon>
        <taxon>Nematoda</taxon>
        <taxon>Enoplea</taxon>
        <taxon>Dorylaimia</taxon>
        <taxon>Trichinellida</taxon>
        <taxon>Trichuridae</taxon>
        <taxon>Trichuris</taxon>
    </lineage>
</organism>
<dbReference type="WBParaSite" id="TMUE_1000003201.1">
    <property type="protein sequence ID" value="TMUE_1000003201.1"/>
    <property type="gene ID" value="WBGene00298646"/>
</dbReference>
<reference evidence="3" key="1">
    <citation type="submission" date="2019-12" db="UniProtKB">
        <authorList>
            <consortium name="WormBaseParasite"/>
        </authorList>
    </citation>
    <scope>IDENTIFICATION</scope>
</reference>
<protein>
    <submittedName>
        <fullName evidence="3">Uncharacterized protein</fullName>
    </submittedName>
</protein>
<evidence type="ECO:0000256" key="1">
    <source>
        <dbReference type="SAM" id="MobiDB-lite"/>
    </source>
</evidence>
<keyword evidence="2" id="KW-1185">Reference proteome</keyword>
<evidence type="ECO:0000313" key="2">
    <source>
        <dbReference type="Proteomes" id="UP000046395"/>
    </source>
</evidence>
<dbReference type="AlphaFoldDB" id="A0A5S6Q7B8"/>
<name>A0A5S6Q7B8_TRIMR</name>
<feature type="region of interest" description="Disordered" evidence="1">
    <location>
        <begin position="42"/>
        <end position="65"/>
    </location>
</feature>
<dbReference type="Proteomes" id="UP000046395">
    <property type="component" value="Unassembled WGS sequence"/>
</dbReference>
<sequence length="78" mass="8966">MPFLGPEEIPEAYDEIKENITSEAAELPEWFDAAFVRGKMKSEKSSGTLKTTVNESDEESRRLKEDRDVFAAKKNLWK</sequence>